<gene>
    <name evidence="1" type="ORF">OB2597_04715</name>
</gene>
<dbReference type="AlphaFoldDB" id="A3TSC8"/>
<organism evidence="1 2">
    <name type="scientific">Pseudooceanicola batsensis (strain ATCC BAA-863 / DSM 15984 / KCTC 12145 / HTCC2597)</name>
    <name type="common">Oceanicola batsensis</name>
    <dbReference type="NCBI Taxonomy" id="252305"/>
    <lineage>
        <taxon>Bacteria</taxon>
        <taxon>Pseudomonadati</taxon>
        <taxon>Pseudomonadota</taxon>
        <taxon>Alphaproteobacteria</taxon>
        <taxon>Rhodobacterales</taxon>
        <taxon>Paracoccaceae</taxon>
        <taxon>Pseudooceanicola</taxon>
    </lineage>
</organism>
<protein>
    <submittedName>
        <fullName evidence="1">Uncharacterized protein</fullName>
    </submittedName>
</protein>
<dbReference type="RefSeq" id="WP_009805190.1">
    <property type="nucleotide sequence ID" value="NZ_CH724131.1"/>
</dbReference>
<evidence type="ECO:0000313" key="2">
    <source>
        <dbReference type="Proteomes" id="UP000004318"/>
    </source>
</evidence>
<dbReference type="OrthoDB" id="7872898at2"/>
<comment type="caution">
    <text evidence="1">The sequence shown here is derived from an EMBL/GenBank/DDBJ whole genome shotgun (WGS) entry which is preliminary data.</text>
</comment>
<dbReference type="Proteomes" id="UP000004318">
    <property type="component" value="Unassembled WGS sequence"/>
</dbReference>
<dbReference type="eggNOG" id="ENOG5031B4P">
    <property type="taxonomic scope" value="Bacteria"/>
</dbReference>
<dbReference type="HOGENOM" id="CLU_1883628_0_0_5"/>
<keyword evidence="2" id="KW-1185">Reference proteome</keyword>
<name>A3TSC8_PSEBH</name>
<dbReference type="EMBL" id="AAMO01000001">
    <property type="protein sequence ID" value="EAQ04555.1"/>
    <property type="molecule type" value="Genomic_DNA"/>
</dbReference>
<proteinExistence type="predicted"/>
<accession>A3TSC8</accession>
<sequence length="135" mass="14664">MQSKMILKTGLRPDSRKLPFVVHRDISSLPHRPGLFVLLGPGQTRRDRPLYFGYADRSMRDQLPYDPGFAHAIRYGPLDFASAYVPGGEDPATLVHDLAVANDAPVNAAADALAEIEAAQSTIQAQALARKIAAQ</sequence>
<reference evidence="1 2" key="1">
    <citation type="journal article" date="2010" name="J. Bacteriol.">
        <title>Genome sequences of Oceanicola granulosus HTCC2516(T) and Oceanicola batsensis HTCC2597(TDelta).</title>
        <authorList>
            <person name="Thrash J.C."/>
            <person name="Cho J.C."/>
            <person name="Vergin K.L."/>
            <person name="Giovannoni S.J."/>
        </authorList>
    </citation>
    <scope>NUCLEOTIDE SEQUENCE [LARGE SCALE GENOMIC DNA]</scope>
    <source>
        <strain evidence="2">ATCC BAA-863 / DSM 15984 / KCTC 12145 / HTCC2597</strain>
    </source>
</reference>
<evidence type="ECO:0000313" key="1">
    <source>
        <dbReference type="EMBL" id="EAQ04555.1"/>
    </source>
</evidence>